<protein>
    <submittedName>
        <fullName evidence="5">PucR C-terminal helix-turn-helix domain-containing protein</fullName>
    </submittedName>
</protein>
<dbReference type="OrthoDB" id="3190266at2"/>
<dbReference type="AlphaFoldDB" id="A0A1H5EL34"/>
<dbReference type="InterPro" id="IPR051448">
    <property type="entry name" value="CdaR-like_regulators"/>
</dbReference>
<feature type="domain" description="PucR C-terminal helix-turn-helix" evidence="2">
    <location>
        <begin position="351"/>
        <end position="405"/>
    </location>
</feature>
<dbReference type="Pfam" id="PF17853">
    <property type="entry name" value="GGDEF_2"/>
    <property type="match status" value="1"/>
</dbReference>
<dbReference type="InterPro" id="IPR025751">
    <property type="entry name" value="RsbRD_N_dom"/>
</dbReference>
<organism evidence="5 6">
    <name type="scientific">Rhodococcus jostii</name>
    <dbReference type="NCBI Taxonomy" id="132919"/>
    <lineage>
        <taxon>Bacteria</taxon>
        <taxon>Bacillati</taxon>
        <taxon>Actinomycetota</taxon>
        <taxon>Actinomycetes</taxon>
        <taxon>Mycobacteriales</taxon>
        <taxon>Nocardiaceae</taxon>
        <taxon>Rhodococcus</taxon>
    </lineage>
</organism>
<evidence type="ECO:0000259" key="4">
    <source>
        <dbReference type="Pfam" id="PF17853"/>
    </source>
</evidence>
<reference evidence="6" key="1">
    <citation type="submission" date="2016-10" db="EMBL/GenBank/DDBJ databases">
        <authorList>
            <person name="Varghese N."/>
        </authorList>
    </citation>
    <scope>NUCLEOTIDE SEQUENCE [LARGE SCALE GENOMIC DNA]</scope>
    <source>
        <strain evidence="6">DSM 44719</strain>
    </source>
</reference>
<dbReference type="Gene3D" id="1.10.10.2840">
    <property type="entry name" value="PucR C-terminal helix-turn-helix domain"/>
    <property type="match status" value="1"/>
</dbReference>
<dbReference type="InterPro" id="IPR041522">
    <property type="entry name" value="CdaR_GGDEF"/>
</dbReference>
<dbReference type="Pfam" id="PF13556">
    <property type="entry name" value="HTH_30"/>
    <property type="match status" value="1"/>
</dbReference>
<name>A0A1H5EL34_RHOJO</name>
<dbReference type="PANTHER" id="PTHR33744">
    <property type="entry name" value="CARBOHYDRATE DIACID REGULATOR"/>
    <property type="match status" value="1"/>
</dbReference>
<accession>A0A1H5EL34</accession>
<dbReference type="InterPro" id="IPR025736">
    <property type="entry name" value="PucR_C-HTH_dom"/>
</dbReference>
<feature type="domain" description="RsbT co-antagonist protein RsbRD N-terminal" evidence="3">
    <location>
        <begin position="47"/>
        <end position="176"/>
    </location>
</feature>
<feature type="domain" description="CdaR GGDEF-like" evidence="4">
    <location>
        <begin position="198"/>
        <end position="297"/>
    </location>
</feature>
<evidence type="ECO:0000313" key="5">
    <source>
        <dbReference type="EMBL" id="SED91780.1"/>
    </source>
</evidence>
<dbReference type="EMBL" id="FNTL01000004">
    <property type="protein sequence ID" value="SED91780.1"/>
    <property type="molecule type" value="Genomic_DNA"/>
</dbReference>
<dbReference type="PANTHER" id="PTHR33744:SF17">
    <property type="entry name" value="CONSERVED PROTEIN"/>
    <property type="match status" value="1"/>
</dbReference>
<dbReference type="InterPro" id="IPR042070">
    <property type="entry name" value="PucR_C-HTH_sf"/>
</dbReference>
<comment type="similarity">
    <text evidence="1">Belongs to the CdaR family.</text>
</comment>
<dbReference type="Pfam" id="PF14361">
    <property type="entry name" value="RsbRD_N"/>
    <property type="match status" value="1"/>
</dbReference>
<evidence type="ECO:0000259" key="2">
    <source>
        <dbReference type="Pfam" id="PF13556"/>
    </source>
</evidence>
<dbReference type="Proteomes" id="UP000183407">
    <property type="component" value="Unassembled WGS sequence"/>
</dbReference>
<evidence type="ECO:0000313" key="6">
    <source>
        <dbReference type="Proteomes" id="UP000183407"/>
    </source>
</evidence>
<sequence length="406" mass="44395">MLESEISTKPDRKLGRKDLAVRNLAKRKQETLPRWRELIVGAMRNTDDLATAFLDRLESVEAYQSGLVDQDALRDSARESIRLILEAVTAGATTTQLSSLPSDLGRLRARQGIPVEDLVTAVRLDFGIIWSALLWRANSADMAVLALHVDSLWNVVDDYARAVHQSYLEEKAAMAAFTRDEQQTYLAELFGPAGLVPSKIEQIARALKVDADATFRVVVVDPEASQAVHRIANTLAAGGEQLFVLNQSGRVVVLWPAPRTPTRGLETQHRQLQDVAGGMVAAVSGLAAVPAAANTAHEIFRTIRPDEHGLTTLTEAWARVTKGRLDDQTDFSAHLLSGLASITDEERERILETVRAYLATGSVTDTAAQLFCHRNTVLNRLGRFEKLTSLNVTVPDQAALALLALA</sequence>
<evidence type="ECO:0000256" key="1">
    <source>
        <dbReference type="ARBA" id="ARBA00006754"/>
    </source>
</evidence>
<evidence type="ECO:0000259" key="3">
    <source>
        <dbReference type="Pfam" id="PF14361"/>
    </source>
</evidence>
<proteinExistence type="inferred from homology"/>
<gene>
    <name evidence="5" type="ORF">SAMN04490220_6031</name>
</gene>